<proteinExistence type="predicted"/>
<organism evidence="2 3">
    <name type="scientific">Arthrobacter yangruifuii</name>
    <dbReference type="NCBI Taxonomy" id="2606616"/>
    <lineage>
        <taxon>Bacteria</taxon>
        <taxon>Bacillati</taxon>
        <taxon>Actinomycetota</taxon>
        <taxon>Actinomycetes</taxon>
        <taxon>Micrococcales</taxon>
        <taxon>Micrococcaceae</taxon>
        <taxon>Arthrobacter</taxon>
    </lineage>
</organism>
<comment type="caution">
    <text evidence="2">The sequence shown here is derived from an EMBL/GenBank/DDBJ whole genome shotgun (WGS) entry which is preliminary data.</text>
</comment>
<feature type="transmembrane region" description="Helical" evidence="1">
    <location>
        <begin position="47"/>
        <end position="68"/>
    </location>
</feature>
<accession>A0A5N6MS12</accession>
<dbReference type="AlphaFoldDB" id="A0A5N6MS12"/>
<evidence type="ECO:0000313" key="2">
    <source>
        <dbReference type="EMBL" id="KAD4059550.1"/>
    </source>
</evidence>
<dbReference type="EMBL" id="VTFX01000001">
    <property type="protein sequence ID" value="KAD4059550.1"/>
    <property type="molecule type" value="Genomic_DNA"/>
</dbReference>
<evidence type="ECO:0000313" key="3">
    <source>
        <dbReference type="Proteomes" id="UP000326852"/>
    </source>
</evidence>
<sequence length="89" mass="9409">MNDGANPLVPAADTFLVSGIAAVLVLLLVWAVIRLARSRVVTAGERLGLLIFCLMFPVLGPVCTLVLLDRRGKARPKLEGSVGGTQQRG</sequence>
<keyword evidence="1" id="KW-1133">Transmembrane helix</keyword>
<dbReference type="RefSeq" id="WP_152270859.1">
    <property type="nucleotide sequence ID" value="NZ_VTFX01000001.1"/>
</dbReference>
<keyword evidence="1" id="KW-0472">Membrane</keyword>
<name>A0A5N6MS12_9MICC</name>
<evidence type="ECO:0008006" key="4">
    <source>
        <dbReference type="Google" id="ProtNLM"/>
    </source>
</evidence>
<feature type="transmembrane region" description="Helical" evidence="1">
    <location>
        <begin position="15"/>
        <end position="35"/>
    </location>
</feature>
<dbReference type="Proteomes" id="UP000326852">
    <property type="component" value="Unassembled WGS sequence"/>
</dbReference>
<keyword evidence="1" id="KW-0812">Transmembrane</keyword>
<keyword evidence="3" id="KW-1185">Reference proteome</keyword>
<reference evidence="2 3" key="1">
    <citation type="submission" date="2019-08" db="EMBL/GenBank/DDBJ databases">
        <title>Arthrobacter sp. nov., isolated from plateau pika and Tibetan wild ass.</title>
        <authorList>
            <person name="Ge Y."/>
        </authorList>
    </citation>
    <scope>NUCLEOTIDE SEQUENCE [LARGE SCALE GENOMIC DNA]</scope>
    <source>
        <strain evidence="2 3">785</strain>
    </source>
</reference>
<protein>
    <recommendedName>
        <fullName evidence="4">Cardiolipin synthase N-terminal domain-containing protein</fullName>
    </recommendedName>
</protein>
<gene>
    <name evidence="2" type="ORF">GD627_00050</name>
</gene>
<evidence type="ECO:0000256" key="1">
    <source>
        <dbReference type="SAM" id="Phobius"/>
    </source>
</evidence>